<dbReference type="Proteomes" id="UP000542342">
    <property type="component" value="Unassembled WGS sequence"/>
</dbReference>
<accession>A0A7V9AB62</accession>
<evidence type="ECO:0000313" key="3">
    <source>
        <dbReference type="Proteomes" id="UP000542342"/>
    </source>
</evidence>
<comment type="caution">
    <text evidence="2">The sequence shown here is derived from an EMBL/GenBank/DDBJ whole genome shotgun (WGS) entry which is preliminary data.</text>
</comment>
<gene>
    <name evidence="2" type="ORF">H0921_05385</name>
</gene>
<evidence type="ECO:0000256" key="1">
    <source>
        <dbReference type="SAM" id="MobiDB-lite"/>
    </source>
</evidence>
<sequence>MVPVLRCSRFWVLVLGLVGLSYEAIRGQEKAVVHPKPVTPPTGAVRVRIPLTDEKTGFCHFSALLPRPKSAGASTPPSDSPPTGKGDPGYIPITVIYEARPGRSIVSMKTWRKWGFDPPPPGKKAILPELFIPAVQLLPVRPSSQDVWIRLTQIPLELVDLPGDAETILGSDMLLSVSDLTRQAEQRWQPHLHLGDLCLDLTVPIGQVRYRETQEVRRAGKVTPGLEKYPAVAAVISPKGLPIFTYVALNGKSRYALPDGQIMPVRGVVASVLHCPGGIAMTLGTARGCGLDIRPDKVPGLGTSFKTTLAKAHVQELRLEVFLAPDYTARRDLLLKDLHVWVDLHDSDHLVWFGPQFWRQHFVDPVYVCGPDRTWKLYGRIAPHLLADPKTRPENLNK</sequence>
<organism evidence="2 3">
    <name type="scientific">Thermogemmata fonticola</name>
    <dbReference type="NCBI Taxonomy" id="2755323"/>
    <lineage>
        <taxon>Bacteria</taxon>
        <taxon>Pseudomonadati</taxon>
        <taxon>Planctomycetota</taxon>
        <taxon>Planctomycetia</taxon>
        <taxon>Gemmatales</taxon>
        <taxon>Gemmataceae</taxon>
        <taxon>Thermogemmata</taxon>
    </lineage>
</organism>
<keyword evidence="3" id="KW-1185">Reference proteome</keyword>
<protein>
    <submittedName>
        <fullName evidence="2">Uncharacterized protein</fullName>
    </submittedName>
</protein>
<feature type="region of interest" description="Disordered" evidence="1">
    <location>
        <begin position="67"/>
        <end position="89"/>
    </location>
</feature>
<evidence type="ECO:0000313" key="2">
    <source>
        <dbReference type="EMBL" id="MBA2225594.1"/>
    </source>
</evidence>
<dbReference type="RefSeq" id="WP_194537007.1">
    <property type="nucleotide sequence ID" value="NZ_JACEFB010000002.1"/>
</dbReference>
<dbReference type="EMBL" id="JACEFB010000002">
    <property type="protein sequence ID" value="MBA2225594.1"/>
    <property type="molecule type" value="Genomic_DNA"/>
</dbReference>
<proteinExistence type="predicted"/>
<dbReference type="AlphaFoldDB" id="A0A7V9AB62"/>
<name>A0A7V9AB62_9BACT</name>
<reference evidence="2 3" key="1">
    <citation type="submission" date="2020-07" db="EMBL/GenBank/DDBJ databases">
        <title>Thermogemmata thermophila gen. nov., sp. nov., a novel moderate thermophilic planctomycete from a Kamchatka hot spring.</title>
        <authorList>
            <person name="Elcheninov A.G."/>
            <person name="Podosokorskaya O.A."/>
            <person name="Kovaleva O.L."/>
            <person name="Novikov A."/>
            <person name="Bonch-Osmolovskaya E.A."/>
            <person name="Toshchakov S.V."/>
            <person name="Kublanov I.V."/>
        </authorList>
    </citation>
    <scope>NUCLEOTIDE SEQUENCE [LARGE SCALE GENOMIC DNA]</scope>
    <source>
        <strain evidence="2 3">2918</strain>
    </source>
</reference>